<reference evidence="1 2" key="1">
    <citation type="submission" date="2021-01" db="EMBL/GenBank/DDBJ databases">
        <title>Cercospora kikuchii MAFF 305040 whole genome shotgun sequence.</title>
        <authorList>
            <person name="Kashiwa T."/>
            <person name="Suzuki T."/>
        </authorList>
    </citation>
    <scope>NUCLEOTIDE SEQUENCE [LARGE SCALE GENOMIC DNA]</scope>
    <source>
        <strain evidence="1 2">MAFF 305040</strain>
    </source>
</reference>
<dbReference type="EMBL" id="BOLY01000006">
    <property type="protein sequence ID" value="GIZ46062.1"/>
    <property type="molecule type" value="Genomic_DNA"/>
</dbReference>
<organism evidence="1 2">
    <name type="scientific">Cercospora kikuchii</name>
    <dbReference type="NCBI Taxonomy" id="84275"/>
    <lineage>
        <taxon>Eukaryota</taxon>
        <taxon>Fungi</taxon>
        <taxon>Dikarya</taxon>
        <taxon>Ascomycota</taxon>
        <taxon>Pezizomycotina</taxon>
        <taxon>Dothideomycetes</taxon>
        <taxon>Dothideomycetidae</taxon>
        <taxon>Mycosphaerellales</taxon>
        <taxon>Mycosphaerellaceae</taxon>
        <taxon>Cercospora</taxon>
    </lineage>
</organism>
<evidence type="ECO:0008006" key="3">
    <source>
        <dbReference type="Google" id="ProtNLM"/>
    </source>
</evidence>
<dbReference type="RefSeq" id="XP_044660549.1">
    <property type="nucleotide sequence ID" value="XM_044804614.1"/>
</dbReference>
<dbReference type="Proteomes" id="UP000825890">
    <property type="component" value="Unassembled WGS sequence"/>
</dbReference>
<dbReference type="GeneID" id="68294776"/>
<evidence type="ECO:0000313" key="1">
    <source>
        <dbReference type="EMBL" id="GIZ46062.1"/>
    </source>
</evidence>
<sequence>MAEGSATPADFEEITNNINQLACGDDEGLSATKKSAAVPGGKTKRALGSLAAELHIAIAEVCGNRALLKLRRVCRTLAEDTSDVFSKRFFGAVSHRLTVESMEKLCAITKVPRIARHVEILSLDISDRNLDPGRKRPTRKQRSKVAATRTRISSGLTEALQRLDALGAGSTLVVHSLETAIDFRCVGTALLQCNYAPRKLRIDLEDAVEAPWPHSQTLSSMSLAGLSRTWSKLEDLNLDVTFPFRVTSANPVMDFTRVLRDAPNMKRLSVTADSCPGVASFYKNLRASHLRCLEMDYEDLPTLDLLQILGHYQASLKKLSLARITLDHPDGWCTVLQKIRDDMQLEELSVDDVDFHFGLDFAGQIFGAKRVRYFSLDLQSSEMRDRLNELMVVASDADADSELWEG</sequence>
<accession>A0A9P3CMR0</accession>
<dbReference type="AlphaFoldDB" id="A0A9P3CMR0"/>
<gene>
    <name evidence="1" type="ORF">CKM354_000920100</name>
</gene>
<dbReference type="OrthoDB" id="5279008at2759"/>
<keyword evidence="2" id="KW-1185">Reference proteome</keyword>
<comment type="caution">
    <text evidence="1">The sequence shown here is derived from an EMBL/GenBank/DDBJ whole genome shotgun (WGS) entry which is preliminary data.</text>
</comment>
<evidence type="ECO:0000313" key="2">
    <source>
        <dbReference type="Proteomes" id="UP000825890"/>
    </source>
</evidence>
<name>A0A9P3CMR0_9PEZI</name>
<proteinExistence type="predicted"/>
<protein>
    <recommendedName>
        <fullName evidence="3">F-box domain-containing protein</fullName>
    </recommendedName>
</protein>